<feature type="region of interest" description="Disordered" evidence="9">
    <location>
        <begin position="1"/>
        <end position="80"/>
    </location>
</feature>
<gene>
    <name evidence="10" type="ORF">IHE44_008830</name>
</gene>
<dbReference type="GO" id="GO:0033554">
    <property type="term" value="P:cellular response to stress"/>
    <property type="evidence" value="ECO:0007669"/>
    <property type="project" value="UniProtKB-ARBA"/>
</dbReference>
<reference evidence="10" key="1">
    <citation type="submission" date="2020-10" db="EMBL/GenBank/DDBJ databases">
        <title>Feather gene expression reveals the developmental basis of iridescence in African starlings.</title>
        <authorList>
            <person name="Rubenstein D.R."/>
        </authorList>
    </citation>
    <scope>NUCLEOTIDE SEQUENCE</scope>
    <source>
        <strain evidence="10">SS15</strain>
        <tissue evidence="10">Liver</tissue>
    </source>
</reference>
<feature type="non-terminal residue" evidence="10">
    <location>
        <position position="1"/>
    </location>
</feature>
<dbReference type="GO" id="GO:0090200">
    <property type="term" value="P:positive regulation of release of cytochrome c from mitochondria"/>
    <property type="evidence" value="ECO:0007669"/>
    <property type="project" value="UniProtKB-ARBA"/>
</dbReference>
<dbReference type="Gene3D" id="1.10.437.10">
    <property type="entry name" value="Blc2-like"/>
    <property type="match status" value="1"/>
</dbReference>
<evidence type="ECO:0000256" key="3">
    <source>
        <dbReference type="ARBA" id="ARBA00015802"/>
    </source>
</evidence>
<evidence type="ECO:0000256" key="7">
    <source>
        <dbReference type="ARBA" id="ARBA00023128"/>
    </source>
</evidence>
<evidence type="ECO:0000313" key="10">
    <source>
        <dbReference type="EMBL" id="KAG0122531.1"/>
    </source>
</evidence>
<dbReference type="GO" id="GO:2001244">
    <property type="term" value="P:positive regulation of intrinsic apoptotic signaling pathway"/>
    <property type="evidence" value="ECO:0007669"/>
    <property type="project" value="TreeGrafter"/>
</dbReference>
<dbReference type="GO" id="GO:0005829">
    <property type="term" value="C:cytosol"/>
    <property type="evidence" value="ECO:0007669"/>
    <property type="project" value="TreeGrafter"/>
</dbReference>
<keyword evidence="6" id="KW-1000">Mitochondrion outer membrane</keyword>
<dbReference type="PANTHER" id="PTHR35447">
    <property type="entry name" value="BH3-INTERACTING DOMAIN DEATH AGONIST"/>
    <property type="match status" value="1"/>
</dbReference>
<dbReference type="GO" id="GO:0001836">
    <property type="term" value="P:release of cytochrome c from mitochondria"/>
    <property type="evidence" value="ECO:0007669"/>
    <property type="project" value="UniProtKB-ARBA"/>
</dbReference>
<proteinExistence type="predicted"/>
<comment type="subcellular location">
    <subcellularLocation>
        <location evidence="2">Cytoplasm</location>
    </subcellularLocation>
    <subcellularLocation>
        <location evidence="1">Mitochondrion outer membrane</location>
    </subcellularLocation>
</comment>
<dbReference type="GO" id="GO:0035556">
    <property type="term" value="P:intracellular signal transduction"/>
    <property type="evidence" value="ECO:0007669"/>
    <property type="project" value="UniProtKB-ARBA"/>
</dbReference>
<keyword evidence="4" id="KW-0963">Cytoplasm</keyword>
<accession>A0A835NVQ6</accession>
<keyword evidence="7" id="KW-0496">Mitochondrion</keyword>
<dbReference type="EMBL" id="JADDUC010000035">
    <property type="protein sequence ID" value="KAG0122531.1"/>
    <property type="molecule type" value="Genomic_DNA"/>
</dbReference>
<evidence type="ECO:0000256" key="6">
    <source>
        <dbReference type="ARBA" id="ARBA00022787"/>
    </source>
</evidence>
<evidence type="ECO:0000256" key="9">
    <source>
        <dbReference type="SAM" id="MobiDB-lite"/>
    </source>
</evidence>
<evidence type="ECO:0000256" key="8">
    <source>
        <dbReference type="ARBA" id="ARBA00023136"/>
    </source>
</evidence>
<evidence type="ECO:0000256" key="5">
    <source>
        <dbReference type="ARBA" id="ARBA00022703"/>
    </source>
</evidence>
<name>A0A835NVQ6_9PASS</name>
<keyword evidence="8" id="KW-0472">Membrane</keyword>
<sequence>GGSRGPGRIPRPGTDPNSRDGSRFPVRFPGGSPSPHAPSPRAARSRPPVGGAGPAQRSNSAAGSAERCSPAVPPSRTRISDLKQRVTQAALSLNPSWNRLESNMSEMNGSLQMEHALLFTFLEVSPDCQFRAQLQSYRDSLQRQQMMFCQGSDDDELQIDGNRSGHFQNGELEVAATNEEVIRIIAAQLAEIGDQLNKEIQGRVVEDLVQHVRNETLSKEEIALYMSRAVNELIRSIPLDMAQEKAMLVLAMVLTKKIVNTVPSLLQRVCNATVNYMNQQFHEYIAEMLREIHEERLHHTFQGSIATCCQDSGPRETGRLSVCQLWLADRDTGRLSDCHDVVTVGDSGGLTCPELSLVRMNFSLHDSFKLSHCNIKL</sequence>
<dbReference type="GO" id="GO:0005741">
    <property type="term" value="C:mitochondrial outer membrane"/>
    <property type="evidence" value="ECO:0007669"/>
    <property type="project" value="UniProtKB-SubCell"/>
</dbReference>
<dbReference type="FunFam" id="1.10.437.10:FF:000010">
    <property type="entry name" value="BH3-interacting domain death agonist"/>
    <property type="match status" value="1"/>
</dbReference>
<dbReference type="PANTHER" id="PTHR35447:SF1">
    <property type="entry name" value="BH3-INTERACTING DOMAIN DEATH AGONIST"/>
    <property type="match status" value="1"/>
</dbReference>
<feature type="compositionally biased region" description="Low complexity" evidence="9">
    <location>
        <begin position="29"/>
        <end position="49"/>
    </location>
</feature>
<feature type="compositionally biased region" description="Low complexity" evidence="9">
    <location>
        <begin position="1"/>
        <end position="12"/>
    </location>
</feature>
<dbReference type="InterPro" id="IPR036834">
    <property type="entry name" value="Bcl-2-like_sf"/>
</dbReference>
<dbReference type="OrthoDB" id="9941774at2759"/>
<evidence type="ECO:0000256" key="1">
    <source>
        <dbReference type="ARBA" id="ARBA00004294"/>
    </source>
</evidence>
<dbReference type="Pfam" id="PF06393">
    <property type="entry name" value="BID"/>
    <property type="match status" value="1"/>
</dbReference>
<evidence type="ECO:0000256" key="4">
    <source>
        <dbReference type="ARBA" id="ARBA00022490"/>
    </source>
</evidence>
<organism evidence="10">
    <name type="scientific">Lamprotornis superbus</name>
    <dbReference type="NCBI Taxonomy" id="245042"/>
    <lineage>
        <taxon>Eukaryota</taxon>
        <taxon>Metazoa</taxon>
        <taxon>Chordata</taxon>
        <taxon>Craniata</taxon>
        <taxon>Vertebrata</taxon>
        <taxon>Euteleostomi</taxon>
        <taxon>Archelosauria</taxon>
        <taxon>Archosauria</taxon>
        <taxon>Dinosauria</taxon>
        <taxon>Saurischia</taxon>
        <taxon>Theropoda</taxon>
        <taxon>Coelurosauria</taxon>
        <taxon>Aves</taxon>
        <taxon>Neognathae</taxon>
        <taxon>Neoaves</taxon>
        <taxon>Telluraves</taxon>
        <taxon>Australaves</taxon>
        <taxon>Passeriformes</taxon>
        <taxon>Sturnidae</taxon>
        <taxon>Lamprotornis</taxon>
    </lineage>
</organism>
<evidence type="ECO:0000256" key="2">
    <source>
        <dbReference type="ARBA" id="ARBA00004496"/>
    </source>
</evidence>
<dbReference type="InterPro" id="IPR010479">
    <property type="entry name" value="BID"/>
</dbReference>
<protein>
    <recommendedName>
        <fullName evidence="3">BH3-interacting domain death agonist</fullName>
    </recommendedName>
</protein>
<comment type="caution">
    <text evidence="10">The sequence shown here is derived from an EMBL/GenBank/DDBJ whole genome shotgun (WGS) entry which is preliminary data.</text>
</comment>
<dbReference type="GO" id="GO:2001238">
    <property type="term" value="P:positive regulation of extrinsic apoptotic signaling pathway"/>
    <property type="evidence" value="ECO:0007669"/>
    <property type="project" value="TreeGrafter"/>
</dbReference>
<dbReference type="AlphaFoldDB" id="A0A835NVQ6"/>
<dbReference type="SUPFAM" id="SSF56854">
    <property type="entry name" value="Bcl-2 inhibitors of programmed cell death"/>
    <property type="match status" value="1"/>
</dbReference>
<keyword evidence="5" id="KW-0053">Apoptosis</keyword>